<dbReference type="Proteomes" id="UP000254956">
    <property type="component" value="Unassembled WGS sequence"/>
</dbReference>
<evidence type="ECO:0000313" key="3">
    <source>
        <dbReference type="Proteomes" id="UP000254956"/>
    </source>
</evidence>
<dbReference type="Pfam" id="PF13108">
    <property type="entry name" value="DUF3969"/>
    <property type="match status" value="1"/>
</dbReference>
<proteinExistence type="predicted"/>
<organism evidence="2 3">
    <name type="scientific">Staphylococcus arlettae</name>
    <dbReference type="NCBI Taxonomy" id="29378"/>
    <lineage>
        <taxon>Bacteria</taxon>
        <taxon>Bacillati</taxon>
        <taxon>Bacillota</taxon>
        <taxon>Bacilli</taxon>
        <taxon>Bacillales</taxon>
        <taxon>Staphylococcaceae</taxon>
        <taxon>Staphylococcus</taxon>
    </lineage>
</organism>
<evidence type="ECO:0000313" key="1">
    <source>
        <dbReference type="EMBL" id="GEP99574.1"/>
    </source>
</evidence>
<dbReference type="EMBL" id="UGZE01000001">
    <property type="protein sequence ID" value="SUJ23052.1"/>
    <property type="molecule type" value="Genomic_DNA"/>
</dbReference>
<name>A0A380CL34_9STAP</name>
<evidence type="ECO:0008006" key="5">
    <source>
        <dbReference type="Google" id="ProtNLM"/>
    </source>
</evidence>
<evidence type="ECO:0000313" key="4">
    <source>
        <dbReference type="Proteomes" id="UP000321598"/>
    </source>
</evidence>
<protein>
    <recommendedName>
        <fullName evidence="5">DUF3969 family protein</fullName>
    </recommendedName>
</protein>
<dbReference type="AlphaFoldDB" id="A0A380CL34"/>
<keyword evidence="4" id="KW-1185">Reference proteome</keyword>
<accession>A0A380CL34</accession>
<sequence length="117" mass="13873">MIAFENKLEIEKFSLITIYGLFKQVNLGLISIENAERMFFSPYIMGELKKYNVRQDIIDLVHEGTELEDFEAFNISVEKETDRLIKQTEKLLLEYKNVEFTEEKLTEFIIKKEISPE</sequence>
<dbReference type="OrthoDB" id="2402490at2"/>
<dbReference type="Proteomes" id="UP000321598">
    <property type="component" value="Unassembled WGS sequence"/>
</dbReference>
<reference evidence="2 3" key="1">
    <citation type="submission" date="2018-06" db="EMBL/GenBank/DDBJ databases">
        <authorList>
            <consortium name="Pathogen Informatics"/>
            <person name="Doyle S."/>
        </authorList>
    </citation>
    <scope>NUCLEOTIDE SEQUENCE [LARGE SCALE GENOMIC DNA]</scope>
    <source>
        <strain evidence="2 3">NCTC12413</strain>
    </source>
</reference>
<gene>
    <name evidence="2" type="ORF">NCTC12413_02077</name>
    <name evidence="1" type="ORF">SAR03_06120</name>
</gene>
<reference evidence="1 4" key="2">
    <citation type="submission" date="2019-07" db="EMBL/GenBank/DDBJ databases">
        <title>Whole genome shotgun sequence of Staphylococcus arlettae NBRC 109765.</title>
        <authorList>
            <person name="Hosoyama A."/>
            <person name="Uohara A."/>
            <person name="Ohji S."/>
            <person name="Ichikawa N."/>
        </authorList>
    </citation>
    <scope>NUCLEOTIDE SEQUENCE [LARGE SCALE GENOMIC DNA]</scope>
    <source>
        <strain evidence="1 4">NBRC 109765</strain>
    </source>
</reference>
<dbReference type="RefSeq" id="WP_103388076.1">
    <property type="nucleotide sequence ID" value="NZ_BKAV01000003.1"/>
</dbReference>
<dbReference type="EMBL" id="BKAV01000003">
    <property type="protein sequence ID" value="GEP99574.1"/>
    <property type="molecule type" value="Genomic_DNA"/>
</dbReference>
<evidence type="ECO:0000313" key="2">
    <source>
        <dbReference type="EMBL" id="SUJ23052.1"/>
    </source>
</evidence>
<dbReference type="InterPro" id="IPR025083">
    <property type="entry name" value="DUF3969"/>
</dbReference>